<dbReference type="PRINTS" id="PR01415">
    <property type="entry name" value="ANKYRIN"/>
</dbReference>
<evidence type="ECO:0000256" key="8">
    <source>
        <dbReference type="PROSITE-ProRule" id="PRU10141"/>
    </source>
</evidence>
<dbReference type="GO" id="GO:0045732">
    <property type="term" value="P:positive regulation of protein catabolic process"/>
    <property type="evidence" value="ECO:0007669"/>
    <property type="project" value="TreeGrafter"/>
</dbReference>
<feature type="repeat" description="ANK" evidence="7">
    <location>
        <begin position="662"/>
        <end position="694"/>
    </location>
</feature>
<dbReference type="InterPro" id="IPR000719">
    <property type="entry name" value="Prot_kinase_dom"/>
</dbReference>
<evidence type="ECO:0000256" key="7">
    <source>
        <dbReference type="PROSITE-ProRule" id="PRU00023"/>
    </source>
</evidence>
<dbReference type="InterPro" id="IPR017441">
    <property type="entry name" value="Protein_kinase_ATP_BS"/>
</dbReference>
<dbReference type="GO" id="GO:0005524">
    <property type="term" value="F:ATP binding"/>
    <property type="evidence" value="ECO:0007669"/>
    <property type="project" value="UniProtKB-UniRule"/>
</dbReference>
<dbReference type="PANTHER" id="PTHR24136">
    <property type="entry name" value="SOWAH (DROSOPHILA) HOMOLOG"/>
    <property type="match status" value="1"/>
</dbReference>
<reference evidence="11" key="1">
    <citation type="submission" date="2020-05" db="EMBL/GenBank/DDBJ databases">
        <title>Phylogenomic resolution of chytrid fungi.</title>
        <authorList>
            <person name="Stajich J.E."/>
            <person name="Amses K."/>
            <person name="Simmons R."/>
            <person name="Seto K."/>
            <person name="Myers J."/>
            <person name="Bonds A."/>
            <person name="Quandt C.A."/>
            <person name="Barry K."/>
            <person name="Liu P."/>
            <person name="Grigoriev I."/>
            <person name="Longcore J.E."/>
            <person name="James T.Y."/>
        </authorList>
    </citation>
    <scope>NUCLEOTIDE SEQUENCE</scope>
    <source>
        <strain evidence="11">JEL0318</strain>
    </source>
</reference>
<comment type="caution">
    <text evidence="11">The sequence shown here is derived from an EMBL/GenBank/DDBJ whole genome shotgun (WGS) entry which is preliminary data.</text>
</comment>
<dbReference type="GO" id="GO:0007166">
    <property type="term" value="P:cell surface receptor signaling pathway"/>
    <property type="evidence" value="ECO:0007669"/>
    <property type="project" value="InterPro"/>
</dbReference>
<feature type="region of interest" description="Disordered" evidence="9">
    <location>
        <begin position="518"/>
        <end position="593"/>
    </location>
</feature>
<dbReference type="PROSITE" id="PS50011">
    <property type="entry name" value="PROTEIN_KINASE_DOM"/>
    <property type="match status" value="1"/>
</dbReference>
<dbReference type="Pfam" id="PF22215">
    <property type="entry name" value="MLKL_N"/>
    <property type="match status" value="1"/>
</dbReference>
<evidence type="ECO:0000256" key="4">
    <source>
        <dbReference type="ARBA" id="ARBA00022741"/>
    </source>
</evidence>
<evidence type="ECO:0000256" key="9">
    <source>
        <dbReference type="SAM" id="MobiDB-lite"/>
    </source>
</evidence>
<feature type="compositionally biased region" description="Polar residues" evidence="9">
    <location>
        <begin position="526"/>
        <end position="535"/>
    </location>
</feature>
<evidence type="ECO:0000259" key="10">
    <source>
        <dbReference type="PROSITE" id="PS50011"/>
    </source>
</evidence>
<dbReference type="AlphaFoldDB" id="A0AAD5SG17"/>
<proteinExistence type="inferred from homology"/>
<dbReference type="PROSITE" id="PS00107">
    <property type="entry name" value="PROTEIN_KINASE_ATP"/>
    <property type="match status" value="1"/>
</dbReference>
<dbReference type="Gene3D" id="1.10.510.10">
    <property type="entry name" value="Transferase(Phosphotransferase) domain 1"/>
    <property type="match status" value="1"/>
</dbReference>
<feature type="repeat" description="ANK" evidence="7">
    <location>
        <begin position="786"/>
        <end position="818"/>
    </location>
</feature>
<dbReference type="InterPro" id="IPR036537">
    <property type="entry name" value="Adaptor_Cbl_N_dom_sf"/>
</dbReference>
<keyword evidence="2" id="KW-0418">Kinase</keyword>
<dbReference type="Pfam" id="PF12796">
    <property type="entry name" value="Ank_2"/>
    <property type="match status" value="3"/>
</dbReference>
<dbReference type="InterPro" id="IPR002110">
    <property type="entry name" value="Ankyrin_rpt"/>
</dbReference>
<dbReference type="Proteomes" id="UP001212841">
    <property type="component" value="Unassembled WGS sequence"/>
</dbReference>
<evidence type="ECO:0000256" key="3">
    <source>
        <dbReference type="ARBA" id="ARBA00022737"/>
    </source>
</evidence>
<feature type="repeat" description="ANK" evidence="7">
    <location>
        <begin position="753"/>
        <end position="785"/>
    </location>
</feature>
<evidence type="ECO:0000256" key="5">
    <source>
        <dbReference type="ARBA" id="ARBA00022840"/>
    </source>
</evidence>
<evidence type="ECO:0000313" key="11">
    <source>
        <dbReference type="EMBL" id="KAJ3052559.1"/>
    </source>
</evidence>
<dbReference type="InterPro" id="IPR036770">
    <property type="entry name" value="Ankyrin_rpt-contain_sf"/>
</dbReference>
<dbReference type="Gene3D" id="1.20.930.20">
    <property type="entry name" value="Adaptor protein Cbl, N-terminal domain"/>
    <property type="match status" value="1"/>
</dbReference>
<gene>
    <name evidence="11" type="ORF">HK097_006057</name>
</gene>
<feature type="repeat" description="ANK" evidence="7">
    <location>
        <begin position="936"/>
        <end position="968"/>
    </location>
</feature>
<accession>A0AAD5SG17</accession>
<dbReference type="SMART" id="SM00220">
    <property type="entry name" value="S_TKc"/>
    <property type="match status" value="1"/>
</dbReference>
<dbReference type="InterPro" id="IPR054000">
    <property type="entry name" value="MLKL_N"/>
</dbReference>
<keyword evidence="6 7" id="KW-0040">ANK repeat</keyword>
<dbReference type="InterPro" id="IPR011009">
    <property type="entry name" value="Kinase-like_dom_sf"/>
</dbReference>
<feature type="region of interest" description="Disordered" evidence="9">
    <location>
        <begin position="692"/>
        <end position="713"/>
    </location>
</feature>
<feature type="domain" description="Protein kinase" evidence="10">
    <location>
        <begin position="241"/>
        <end position="511"/>
    </location>
</feature>
<keyword evidence="2" id="KW-0808">Transferase</keyword>
<feature type="repeat" description="ANK" evidence="7">
    <location>
        <begin position="718"/>
        <end position="750"/>
    </location>
</feature>
<evidence type="ECO:0000313" key="12">
    <source>
        <dbReference type="Proteomes" id="UP001212841"/>
    </source>
</evidence>
<dbReference type="PANTHER" id="PTHR24136:SF15">
    <property type="entry name" value="ANK_REP_REGION DOMAIN-CONTAINING PROTEIN"/>
    <property type="match status" value="1"/>
</dbReference>
<evidence type="ECO:0000256" key="2">
    <source>
        <dbReference type="ARBA" id="ARBA00022527"/>
    </source>
</evidence>
<feature type="compositionally biased region" description="Polar residues" evidence="9">
    <location>
        <begin position="547"/>
        <end position="556"/>
    </location>
</feature>
<keyword evidence="12" id="KW-1185">Reference proteome</keyword>
<feature type="repeat" description="ANK" evidence="7">
    <location>
        <begin position="819"/>
        <end position="851"/>
    </location>
</feature>
<protein>
    <recommendedName>
        <fullName evidence="10">Protein kinase domain-containing protein</fullName>
    </recommendedName>
</protein>
<dbReference type="Pfam" id="PF07714">
    <property type="entry name" value="PK_Tyr_Ser-Thr"/>
    <property type="match status" value="1"/>
</dbReference>
<dbReference type="InterPro" id="IPR001245">
    <property type="entry name" value="Ser-Thr/Tyr_kinase_cat_dom"/>
</dbReference>
<feature type="compositionally biased region" description="Low complexity" evidence="9">
    <location>
        <begin position="571"/>
        <end position="581"/>
    </location>
</feature>
<keyword evidence="4 8" id="KW-0547">Nucleotide-binding</keyword>
<dbReference type="InterPro" id="IPR059179">
    <property type="entry name" value="MLKL-like_MCAfunc"/>
</dbReference>
<feature type="repeat" description="ANK" evidence="7">
    <location>
        <begin position="630"/>
        <end position="662"/>
    </location>
</feature>
<dbReference type="GO" id="GO:0004674">
    <property type="term" value="F:protein serine/threonine kinase activity"/>
    <property type="evidence" value="ECO:0007669"/>
    <property type="project" value="UniProtKB-KW"/>
</dbReference>
<dbReference type="EMBL" id="JADGJD010000284">
    <property type="protein sequence ID" value="KAJ3052559.1"/>
    <property type="molecule type" value="Genomic_DNA"/>
</dbReference>
<dbReference type="SUPFAM" id="SSF56112">
    <property type="entry name" value="Protein kinase-like (PK-like)"/>
    <property type="match status" value="1"/>
</dbReference>
<feature type="repeat" description="ANK" evidence="7">
    <location>
        <begin position="903"/>
        <end position="935"/>
    </location>
</feature>
<sequence length="972" mass="106981">MDTAVKGLQSISSLIPVPGLSTCLSILSAVFEVLEEIEKVGTLQQQCTRLAERAADVLITLNDGLKPIPPDHISDEVNRLLRSLESLLEQILAFYQQLCSTNFLKKIFNLDKLEAKLVGLTSQLEGIFTEVQLALHLTQIGNFANWQLQNAQDRQADRAAIDKALLNLLQNDHTILNAIGLKHDEYLSSLASLEKRLAHHVENSIQKTFMSNVAKWLRGASGEAAVNKMQISTWSIECMEVDMEEQIGAGGFATVSKGLWLGHTRVAIKRLHPVSTPDLLKKDFLREVETWYPLRHANVLLLYGACINTEQPFMVSPYMPNGTILDYLQNLRITDETDLLSIRTRILYHVSCGMQFLHDRHVTHGDLKGVNVLIDDSGNAVIADFGMAQMKQIVSSRGTMKHSTLDAKSPRGGTLRWMAPERMQGKAVSRASDMYSFGMTMYEVFSGGDVPFPHLDESLVAMNVIQFKTRPERPEEGCPDPIWDIMERGWEDGAEDRPSFAIASINLQAFLNRLKISTPRKESSDEPLNNGQTSALRDIGPRWDSGFASSSPATPRQSQKLESLPSPPLSLPSSPQSTSSPDPQPPAPASIPAEDDNLLLESLSLSSKDENAKNQAAPALEGVWKELVRDAPESLHSAVENGHVEAVKMLLKEGADVDAVIEGCTALHRAANEGHVEIAKVLLESGAKVDAKSSERAPSAGFRRHRQGGAKMGPMKFDEATPLHLAAWRGHLELVRVLLAFKPLLNERTSSNQWGTPLYLAVANAHLDVTKLLLENGANVNVGNVDHETPFYRAANDGRADVTALLLSYGANVNGHPEAYETPLHAAVRGGHVEVIKILLEKGAKVNRLGTYRTSGPPSIFTDHHFQNGNTFTPLHLAAYHNRHIITQLLLEHGATIDVTDKYNDEPLHWAAYRGHIDVVRVLADKGAPLNTKNTNGRTPFDAALRKGHKNIAKLLVEKGADVGLLKRMKYA</sequence>
<name>A0AAD5SG17_9FUNG</name>
<evidence type="ECO:0000256" key="1">
    <source>
        <dbReference type="ARBA" id="ARBA00005949"/>
    </source>
</evidence>
<dbReference type="PRINTS" id="PR00109">
    <property type="entry name" value="TYRKINASE"/>
</dbReference>
<comment type="similarity">
    <text evidence="1">Belongs to the ankyrin SOCS box (ASB) family.</text>
</comment>
<dbReference type="GO" id="GO:0016567">
    <property type="term" value="P:protein ubiquitination"/>
    <property type="evidence" value="ECO:0007669"/>
    <property type="project" value="TreeGrafter"/>
</dbReference>
<dbReference type="InterPro" id="IPR008271">
    <property type="entry name" value="Ser/Thr_kinase_AS"/>
</dbReference>
<keyword evidence="5 8" id="KW-0067">ATP-binding</keyword>
<feature type="binding site" evidence="8">
    <location>
        <position position="269"/>
    </location>
    <ligand>
        <name>ATP</name>
        <dbReference type="ChEBI" id="CHEBI:30616"/>
    </ligand>
</feature>
<dbReference type="PROSITE" id="PS00108">
    <property type="entry name" value="PROTEIN_KINASE_ST"/>
    <property type="match status" value="1"/>
</dbReference>
<organism evidence="11 12">
    <name type="scientific">Rhizophlyctis rosea</name>
    <dbReference type="NCBI Taxonomy" id="64517"/>
    <lineage>
        <taxon>Eukaryota</taxon>
        <taxon>Fungi</taxon>
        <taxon>Fungi incertae sedis</taxon>
        <taxon>Chytridiomycota</taxon>
        <taxon>Chytridiomycota incertae sedis</taxon>
        <taxon>Chytridiomycetes</taxon>
        <taxon>Rhizophlyctidales</taxon>
        <taxon>Rhizophlyctidaceae</taxon>
        <taxon>Rhizophlyctis</taxon>
    </lineage>
</organism>
<dbReference type="SUPFAM" id="SSF48403">
    <property type="entry name" value="Ankyrin repeat"/>
    <property type="match status" value="1"/>
</dbReference>
<dbReference type="PROSITE" id="PS50088">
    <property type="entry name" value="ANK_REPEAT"/>
    <property type="match status" value="9"/>
</dbReference>
<dbReference type="PROSITE" id="PS50297">
    <property type="entry name" value="ANK_REP_REGION"/>
    <property type="match status" value="9"/>
</dbReference>
<feature type="repeat" description="ANK" evidence="7">
    <location>
        <begin position="870"/>
        <end position="902"/>
    </location>
</feature>
<dbReference type="Gene3D" id="1.25.40.20">
    <property type="entry name" value="Ankyrin repeat-containing domain"/>
    <property type="match status" value="4"/>
</dbReference>
<dbReference type="Pfam" id="PF00023">
    <property type="entry name" value="Ank"/>
    <property type="match status" value="1"/>
</dbReference>
<dbReference type="InterPro" id="IPR051573">
    <property type="entry name" value="Ankyrin-SOCS_box_domain"/>
</dbReference>
<keyword evidence="2" id="KW-0723">Serine/threonine-protein kinase</keyword>
<keyword evidence="3" id="KW-0677">Repeat</keyword>
<dbReference type="CDD" id="cd21037">
    <property type="entry name" value="MLKL_NTD"/>
    <property type="match status" value="1"/>
</dbReference>
<evidence type="ECO:0000256" key="6">
    <source>
        <dbReference type="ARBA" id="ARBA00023043"/>
    </source>
</evidence>
<dbReference type="SMART" id="SM00248">
    <property type="entry name" value="ANK"/>
    <property type="match status" value="9"/>
</dbReference>